<protein>
    <submittedName>
        <fullName evidence="2">Uncharacterized protein</fullName>
    </submittedName>
</protein>
<evidence type="ECO:0000313" key="2">
    <source>
        <dbReference type="EMBL" id="CAJ1960013.1"/>
    </source>
</evidence>
<dbReference type="AlphaFoldDB" id="A0AAD2G2A6"/>
<evidence type="ECO:0000256" key="1">
    <source>
        <dbReference type="SAM" id="MobiDB-lite"/>
    </source>
</evidence>
<accession>A0AAD2G2A6</accession>
<dbReference type="EMBL" id="CAKOGP040002036">
    <property type="protein sequence ID" value="CAJ1960013.1"/>
    <property type="molecule type" value="Genomic_DNA"/>
</dbReference>
<proteinExistence type="predicted"/>
<organism evidence="2 3">
    <name type="scientific">Cylindrotheca closterium</name>
    <dbReference type="NCBI Taxonomy" id="2856"/>
    <lineage>
        <taxon>Eukaryota</taxon>
        <taxon>Sar</taxon>
        <taxon>Stramenopiles</taxon>
        <taxon>Ochrophyta</taxon>
        <taxon>Bacillariophyta</taxon>
        <taxon>Bacillariophyceae</taxon>
        <taxon>Bacillariophycidae</taxon>
        <taxon>Bacillariales</taxon>
        <taxon>Bacillariaceae</taxon>
        <taxon>Cylindrotheca</taxon>
    </lineage>
</organism>
<name>A0AAD2G2A6_9STRA</name>
<reference evidence="2" key="1">
    <citation type="submission" date="2023-08" db="EMBL/GenBank/DDBJ databases">
        <authorList>
            <person name="Audoor S."/>
            <person name="Bilcke G."/>
        </authorList>
    </citation>
    <scope>NUCLEOTIDE SEQUENCE</scope>
</reference>
<comment type="caution">
    <text evidence="2">The sequence shown here is derived from an EMBL/GenBank/DDBJ whole genome shotgun (WGS) entry which is preliminary data.</text>
</comment>
<feature type="region of interest" description="Disordered" evidence="1">
    <location>
        <begin position="97"/>
        <end position="122"/>
    </location>
</feature>
<gene>
    <name evidence="2" type="ORF">CYCCA115_LOCUS18430</name>
</gene>
<evidence type="ECO:0000313" key="3">
    <source>
        <dbReference type="Proteomes" id="UP001295423"/>
    </source>
</evidence>
<keyword evidence="3" id="KW-1185">Reference proteome</keyword>
<dbReference type="Proteomes" id="UP001295423">
    <property type="component" value="Unassembled WGS sequence"/>
</dbReference>
<sequence length="488" mass="53128">MATVASLPSNKRQKTILPPPCFYNDLHSSYRVEWEARKRKFPPSIAVSSLCFVEPSSSSSSSDDSDGKKGSSFLLVGMTKGSLTVFQHFGQQSESEEEVLQQQVARGEANDQDDESSSDITEPSGWKLVVSHELCKGALTFLHVSKLSEKQSVVLAGGMDGLWCWNSVSDLLTVDRRTVEETKTMKPANRLSKTPKNQSTYHHESISIEKAQASDSDVYISTPHRKLYQIGISSLIASSANGTTVEKKELPLPDRDDGQDKSDIVPLQELSQTVGHVGDFEITALHVTGTSLLVGTNQSKVHCWDIEKQAYSEPLDLSSFNNSKLEEETAVRVTAISSIQSDWWTIAGSIISDETWTGSFRKKKAGYKRPVSFLGTWHGPSKSRAQLVSNILESIQGLLVAASGQLYSIGNVPTLTVFESPYQLERPRRIGTNAKSNKAICCGLMNGGLAVAGVGSKVDLVQSSVRLQSLDLLQAFASDPQGAGARKN</sequence>